<gene>
    <name evidence="2" type="ORF">L1F29_15985</name>
</gene>
<feature type="domain" description="Glyoxalase/fosfomycin resistance/dioxygenase" evidence="1">
    <location>
        <begin position="13"/>
        <end position="121"/>
    </location>
</feature>
<evidence type="ECO:0000259" key="1">
    <source>
        <dbReference type="Pfam" id="PF00903"/>
    </source>
</evidence>
<evidence type="ECO:0000313" key="2">
    <source>
        <dbReference type="EMBL" id="UVI33245.1"/>
    </source>
</evidence>
<evidence type="ECO:0000313" key="3">
    <source>
        <dbReference type="Proteomes" id="UP001057877"/>
    </source>
</evidence>
<dbReference type="Gene3D" id="3.10.180.10">
    <property type="entry name" value="2,3-Dihydroxybiphenyl 1,2-Dioxygenase, domain 1"/>
    <property type="match status" value="1"/>
</dbReference>
<dbReference type="EMBL" id="CP091430">
    <property type="protein sequence ID" value="UVI33245.1"/>
    <property type="molecule type" value="Genomic_DNA"/>
</dbReference>
<keyword evidence="3" id="KW-1185">Reference proteome</keyword>
<organism evidence="2 3">
    <name type="scientific">Paenibacillus spongiae</name>
    <dbReference type="NCBI Taxonomy" id="2909671"/>
    <lineage>
        <taxon>Bacteria</taxon>
        <taxon>Bacillati</taxon>
        <taxon>Bacillota</taxon>
        <taxon>Bacilli</taxon>
        <taxon>Bacillales</taxon>
        <taxon>Paenibacillaceae</taxon>
        <taxon>Paenibacillus</taxon>
    </lineage>
</organism>
<dbReference type="InterPro" id="IPR029068">
    <property type="entry name" value="Glyas_Bleomycin-R_OHBP_Dase"/>
</dbReference>
<proteinExistence type="predicted"/>
<dbReference type="Pfam" id="PF00903">
    <property type="entry name" value="Glyoxalase"/>
    <property type="match status" value="1"/>
</dbReference>
<dbReference type="InterPro" id="IPR004360">
    <property type="entry name" value="Glyas_Fos-R_dOase_dom"/>
</dbReference>
<dbReference type="CDD" id="cd06587">
    <property type="entry name" value="VOC"/>
    <property type="match status" value="1"/>
</dbReference>
<dbReference type="Proteomes" id="UP001057877">
    <property type="component" value="Chromosome"/>
</dbReference>
<reference evidence="2" key="1">
    <citation type="submission" date="2022-01" db="EMBL/GenBank/DDBJ databases">
        <title>Paenibacillus spongiae sp. nov., isolated from marine sponge.</title>
        <authorList>
            <person name="Li Z."/>
            <person name="Zhang M."/>
        </authorList>
    </citation>
    <scope>NUCLEOTIDE SEQUENCE</scope>
    <source>
        <strain evidence="2">PHS-Z3</strain>
    </source>
</reference>
<accession>A0ABY5SIJ3</accession>
<name>A0ABY5SIJ3_9BACL</name>
<protein>
    <submittedName>
        <fullName evidence="2">VOC family protein</fullName>
    </submittedName>
</protein>
<dbReference type="RefSeq" id="WP_258389298.1">
    <property type="nucleotide sequence ID" value="NZ_CP091430.1"/>
</dbReference>
<sequence>MTNKLAVVKDFTLEIPVQDIEQSVEWYIRHLGFELIPPAKGIAELRTASGFRICLFRPDQTDETSYWYVKDVNNYRVRACIRVSDIELLHTSLVESGIQVSDIEGGPGCGWTCQFHDLNGNMLIAWSGYTKEHDWYYE</sequence>
<dbReference type="SUPFAM" id="SSF54593">
    <property type="entry name" value="Glyoxalase/Bleomycin resistance protein/Dihydroxybiphenyl dioxygenase"/>
    <property type="match status" value="1"/>
</dbReference>